<keyword evidence="9" id="KW-1185">Reference proteome</keyword>
<evidence type="ECO:0000256" key="4">
    <source>
        <dbReference type="ARBA" id="ARBA00022691"/>
    </source>
</evidence>
<comment type="similarity">
    <text evidence="6">Belongs to the class I-like SAM-binding methyltransferase superfamily. C5-methyltransferase family.</text>
</comment>
<keyword evidence="3 6" id="KW-0808">Transferase</keyword>
<dbReference type="GO" id="GO:0032259">
    <property type="term" value="P:methylation"/>
    <property type="evidence" value="ECO:0007669"/>
    <property type="project" value="UniProtKB-KW"/>
</dbReference>
<dbReference type="PROSITE" id="PS00095">
    <property type="entry name" value="C5_MTASE_2"/>
    <property type="match status" value="1"/>
</dbReference>
<dbReference type="GO" id="GO:0009307">
    <property type="term" value="P:DNA restriction-modification system"/>
    <property type="evidence" value="ECO:0007669"/>
    <property type="project" value="UniProtKB-KW"/>
</dbReference>
<dbReference type="Pfam" id="PF00145">
    <property type="entry name" value="DNA_methylase"/>
    <property type="match status" value="2"/>
</dbReference>
<evidence type="ECO:0000313" key="8">
    <source>
        <dbReference type="EMBL" id="GGR40408.1"/>
    </source>
</evidence>
<keyword evidence="5" id="KW-0680">Restriction system</keyword>
<keyword evidence="2 6" id="KW-0489">Methyltransferase</keyword>
<feature type="active site" evidence="6">
    <location>
        <position position="100"/>
    </location>
</feature>
<dbReference type="GO" id="GO:0003886">
    <property type="term" value="F:DNA (cytosine-5-)-methyltransferase activity"/>
    <property type="evidence" value="ECO:0007669"/>
    <property type="project" value="UniProtKB-EC"/>
</dbReference>
<dbReference type="EMBL" id="BMSX01000018">
    <property type="protein sequence ID" value="GGR40408.1"/>
    <property type="molecule type" value="Genomic_DNA"/>
</dbReference>
<accession>A0A918FIL6</accession>
<evidence type="ECO:0000256" key="1">
    <source>
        <dbReference type="ARBA" id="ARBA00011975"/>
    </source>
</evidence>
<gene>
    <name evidence="8" type="ORF">GCM10010251_66440</name>
</gene>
<feature type="region of interest" description="Disordered" evidence="7">
    <location>
        <begin position="508"/>
        <end position="529"/>
    </location>
</feature>
<dbReference type="SUPFAM" id="SSF53335">
    <property type="entry name" value="S-adenosyl-L-methionine-dependent methyltransferases"/>
    <property type="match status" value="2"/>
</dbReference>
<protein>
    <recommendedName>
        <fullName evidence="1">DNA (cytosine-5-)-methyltransferase</fullName>
        <ecNumber evidence="1">2.1.1.37</ecNumber>
    </recommendedName>
</protein>
<evidence type="ECO:0000256" key="7">
    <source>
        <dbReference type="SAM" id="MobiDB-lite"/>
    </source>
</evidence>
<feature type="region of interest" description="Disordered" evidence="7">
    <location>
        <begin position="1"/>
        <end position="22"/>
    </location>
</feature>
<evidence type="ECO:0000256" key="2">
    <source>
        <dbReference type="ARBA" id="ARBA00022603"/>
    </source>
</evidence>
<keyword evidence="4 6" id="KW-0949">S-adenosyl-L-methionine</keyword>
<dbReference type="AlphaFoldDB" id="A0A918FIL6"/>
<dbReference type="PANTHER" id="PTHR10629">
    <property type="entry name" value="CYTOSINE-SPECIFIC METHYLTRANSFERASE"/>
    <property type="match status" value="1"/>
</dbReference>
<dbReference type="InterPro" id="IPR031303">
    <property type="entry name" value="C5_meth_CS"/>
</dbReference>
<evidence type="ECO:0000256" key="6">
    <source>
        <dbReference type="PROSITE-ProRule" id="PRU01016"/>
    </source>
</evidence>
<organism evidence="8 9">
    <name type="scientific">Streptomyces aurantiogriseus</name>
    <dbReference type="NCBI Taxonomy" id="66870"/>
    <lineage>
        <taxon>Bacteria</taxon>
        <taxon>Bacillati</taxon>
        <taxon>Actinomycetota</taxon>
        <taxon>Actinomycetes</taxon>
        <taxon>Kitasatosporales</taxon>
        <taxon>Streptomycetaceae</taxon>
        <taxon>Streptomyces</taxon>
    </lineage>
</organism>
<dbReference type="GO" id="GO:0044027">
    <property type="term" value="P:negative regulation of gene expression via chromosomal CpG island methylation"/>
    <property type="evidence" value="ECO:0007669"/>
    <property type="project" value="TreeGrafter"/>
</dbReference>
<dbReference type="Gene3D" id="3.40.50.150">
    <property type="entry name" value="Vaccinia Virus protein VP39"/>
    <property type="match status" value="2"/>
</dbReference>
<dbReference type="PANTHER" id="PTHR10629:SF52">
    <property type="entry name" value="DNA (CYTOSINE-5)-METHYLTRANSFERASE 1"/>
    <property type="match status" value="1"/>
</dbReference>
<evidence type="ECO:0000313" key="9">
    <source>
        <dbReference type="Proteomes" id="UP000658320"/>
    </source>
</evidence>
<evidence type="ECO:0000256" key="3">
    <source>
        <dbReference type="ARBA" id="ARBA00022679"/>
    </source>
</evidence>
<sequence length="529" mass="58928">MHRQGGNATPDRRLHFKPMSPIENAPPSPAVFRILDLFAGPGGLDVAADVLGHQVTGIEWDKNACATRGAAGMDTFTGDVRKYRAAFFPRAQVLTGGPPCQTFTVAGHGAGRRALDQVVEYIDRLHDALRAENRQWKEIFRTWREISEELRRKAVQAEEVKDEKREVEARRTVTRKALRKSLKEHGSSPEEIKVVLKTLRAPRDLDLEDAELKRLIEQFSALGAEIEGFKARLEELGDERTGLVLQPLWWVIERSRRPGSEPYEAVVLEQVPAVMPVWEKYAEVLTTLGYRTRTQLMLTEAFGVPQTRKRAVLMARLGGSGIPEVAETHERYRPRNVPTEPSAADRADTLPWDAEEMSLDGTPKAAWVSMETALKKARSIAPHLPDRPAFTVVSNYGTGGDPGARGRRDHDAPSSTITGKVSRNRLVHKGTDTALPRFDRFSHAEAGVLQTFPVAYPWSGGDQSQQIGNAVPPRLALHVLRQVLEPELSGEEARARLEQAVSDLETWQPGESVEVREHGQWEGHPLTGR</sequence>
<reference evidence="8" key="2">
    <citation type="submission" date="2020-09" db="EMBL/GenBank/DDBJ databases">
        <authorList>
            <person name="Sun Q."/>
            <person name="Ohkuma M."/>
        </authorList>
    </citation>
    <scope>NUCLEOTIDE SEQUENCE</scope>
    <source>
        <strain evidence="8">JCM 4346</strain>
    </source>
</reference>
<dbReference type="InterPro" id="IPR001525">
    <property type="entry name" value="C5_MeTfrase"/>
</dbReference>
<dbReference type="Proteomes" id="UP000658320">
    <property type="component" value="Unassembled WGS sequence"/>
</dbReference>
<dbReference type="PRINTS" id="PR00105">
    <property type="entry name" value="C5METTRFRASE"/>
</dbReference>
<dbReference type="InterPro" id="IPR029063">
    <property type="entry name" value="SAM-dependent_MTases_sf"/>
</dbReference>
<evidence type="ECO:0000256" key="5">
    <source>
        <dbReference type="ARBA" id="ARBA00022747"/>
    </source>
</evidence>
<dbReference type="PROSITE" id="PS51679">
    <property type="entry name" value="SAM_MT_C5"/>
    <property type="match status" value="1"/>
</dbReference>
<name>A0A918FIL6_9ACTN</name>
<comment type="caution">
    <text evidence="8">The sequence shown here is derived from an EMBL/GenBank/DDBJ whole genome shotgun (WGS) entry which is preliminary data.</text>
</comment>
<dbReference type="EC" id="2.1.1.37" evidence="1"/>
<dbReference type="Gene3D" id="3.90.120.10">
    <property type="entry name" value="DNA Methylase, subunit A, domain 2"/>
    <property type="match status" value="1"/>
</dbReference>
<proteinExistence type="inferred from homology"/>
<dbReference type="InterPro" id="IPR050390">
    <property type="entry name" value="C5-Methyltransferase"/>
</dbReference>
<dbReference type="GO" id="GO:0003677">
    <property type="term" value="F:DNA binding"/>
    <property type="evidence" value="ECO:0007669"/>
    <property type="project" value="TreeGrafter"/>
</dbReference>
<reference evidence="8" key="1">
    <citation type="journal article" date="2014" name="Int. J. Syst. Evol. Microbiol.">
        <title>Complete genome sequence of Corynebacterium casei LMG S-19264T (=DSM 44701T), isolated from a smear-ripened cheese.</title>
        <authorList>
            <consortium name="US DOE Joint Genome Institute (JGI-PGF)"/>
            <person name="Walter F."/>
            <person name="Albersmeier A."/>
            <person name="Kalinowski J."/>
            <person name="Ruckert C."/>
        </authorList>
    </citation>
    <scope>NUCLEOTIDE SEQUENCE</scope>
    <source>
        <strain evidence="8">JCM 4346</strain>
    </source>
</reference>